<keyword evidence="2" id="KW-1185">Reference proteome</keyword>
<comment type="caution">
    <text evidence="1">The sequence shown here is derived from an EMBL/GenBank/DDBJ whole genome shotgun (WGS) entry which is preliminary data.</text>
</comment>
<sequence>MPPKGGATRLPKEMNASAMPSAVLLSDSSVYLSAIIAIPEVSAKAEPRPCKLLATKSVV</sequence>
<name>A0A4Z2J0F8_9TELE</name>
<organism evidence="1 2">
    <name type="scientific">Liparis tanakae</name>
    <name type="common">Tanaka's snailfish</name>
    <dbReference type="NCBI Taxonomy" id="230148"/>
    <lineage>
        <taxon>Eukaryota</taxon>
        <taxon>Metazoa</taxon>
        <taxon>Chordata</taxon>
        <taxon>Craniata</taxon>
        <taxon>Vertebrata</taxon>
        <taxon>Euteleostomi</taxon>
        <taxon>Actinopterygii</taxon>
        <taxon>Neopterygii</taxon>
        <taxon>Teleostei</taxon>
        <taxon>Neoteleostei</taxon>
        <taxon>Acanthomorphata</taxon>
        <taxon>Eupercaria</taxon>
        <taxon>Perciformes</taxon>
        <taxon>Cottioidei</taxon>
        <taxon>Cottales</taxon>
        <taxon>Liparidae</taxon>
        <taxon>Liparis</taxon>
    </lineage>
</organism>
<dbReference type="Proteomes" id="UP000314294">
    <property type="component" value="Unassembled WGS sequence"/>
</dbReference>
<protein>
    <submittedName>
        <fullName evidence="1">Uncharacterized protein</fullName>
    </submittedName>
</protein>
<accession>A0A4Z2J0F8</accession>
<gene>
    <name evidence="1" type="ORF">EYF80_005936</name>
</gene>
<evidence type="ECO:0000313" key="2">
    <source>
        <dbReference type="Proteomes" id="UP000314294"/>
    </source>
</evidence>
<proteinExistence type="predicted"/>
<evidence type="ECO:0000313" key="1">
    <source>
        <dbReference type="EMBL" id="TNN83760.1"/>
    </source>
</evidence>
<dbReference type="EMBL" id="SRLO01000031">
    <property type="protein sequence ID" value="TNN83760.1"/>
    <property type="molecule type" value="Genomic_DNA"/>
</dbReference>
<reference evidence="1 2" key="1">
    <citation type="submission" date="2019-03" db="EMBL/GenBank/DDBJ databases">
        <title>First draft genome of Liparis tanakae, snailfish: a comprehensive survey of snailfish specific genes.</title>
        <authorList>
            <person name="Kim W."/>
            <person name="Song I."/>
            <person name="Jeong J.-H."/>
            <person name="Kim D."/>
            <person name="Kim S."/>
            <person name="Ryu S."/>
            <person name="Song J.Y."/>
            <person name="Lee S.K."/>
        </authorList>
    </citation>
    <scope>NUCLEOTIDE SEQUENCE [LARGE SCALE GENOMIC DNA]</scope>
    <source>
        <tissue evidence="1">Muscle</tissue>
    </source>
</reference>
<dbReference type="AlphaFoldDB" id="A0A4Z2J0F8"/>